<dbReference type="SUPFAM" id="SSF46689">
    <property type="entry name" value="Homeodomain-like"/>
    <property type="match status" value="2"/>
</dbReference>
<dbReference type="Gene3D" id="1.10.10.60">
    <property type="entry name" value="Homeodomain-like"/>
    <property type="match status" value="2"/>
</dbReference>
<dbReference type="SMART" id="SM00342">
    <property type="entry name" value="HTH_ARAC"/>
    <property type="match status" value="1"/>
</dbReference>
<feature type="domain" description="HTH araC/xylS-type" evidence="4">
    <location>
        <begin position="178"/>
        <end position="274"/>
    </location>
</feature>
<dbReference type="Pfam" id="PF06719">
    <property type="entry name" value="AraC_N"/>
    <property type="match status" value="1"/>
</dbReference>
<dbReference type="PRINTS" id="PR00032">
    <property type="entry name" value="HTHARAC"/>
</dbReference>
<proteinExistence type="predicted"/>
<dbReference type="PANTHER" id="PTHR43280:SF28">
    <property type="entry name" value="HTH-TYPE TRANSCRIPTIONAL ACTIVATOR RHAS"/>
    <property type="match status" value="1"/>
</dbReference>
<evidence type="ECO:0000256" key="3">
    <source>
        <dbReference type="ARBA" id="ARBA00023163"/>
    </source>
</evidence>
<dbReference type="InterPro" id="IPR018062">
    <property type="entry name" value="HTH_AraC-typ_CS"/>
</dbReference>
<evidence type="ECO:0000259" key="4">
    <source>
        <dbReference type="PROSITE" id="PS01124"/>
    </source>
</evidence>
<dbReference type="InterPro" id="IPR018060">
    <property type="entry name" value="HTH_AraC"/>
</dbReference>
<reference evidence="5 6" key="1">
    <citation type="submission" date="2015-09" db="EMBL/GenBank/DDBJ databases">
        <authorList>
            <consortium name="Pathogen Informatics"/>
        </authorList>
    </citation>
    <scope>NUCLEOTIDE SEQUENCE [LARGE SCALE GENOMIC DNA]</scope>
    <source>
        <strain evidence="5 6">2789STDY5834858</strain>
    </source>
</reference>
<dbReference type="RefSeq" id="WP_055258842.1">
    <property type="nucleotide sequence ID" value="NZ_CABIXL010000004.1"/>
</dbReference>
<keyword evidence="2" id="KW-0238">DNA-binding</keyword>
<dbReference type="Pfam" id="PF12833">
    <property type="entry name" value="HTH_18"/>
    <property type="match status" value="1"/>
</dbReference>
<keyword evidence="6" id="KW-1185">Reference proteome</keyword>
<sequence>MNIFNKELKLTNELKTDFLRIFYYDFEENYKEKYKTYEYIRLCIVLSGEKNIKIGKKRYKYDKNQIMLLIPHSEVEIEILEPTKALVIEISDRLIEEVKSKIKLNLDINPYNKFNGLLLRRRDIRFNSSLKKILDISLSDCEDKSFLLDLYSQQLIYDMLHMKEINFILDFSFNNPINRAIKMMRDSIFEKVTITDIAQKLNMSVSNFSSKFKNEVGISPNIYLRRLKLNEAKNMLKFKNVTEVSMALGYDNISHFIKLFKKYYGITPKQYFLKEI</sequence>
<dbReference type="InterPro" id="IPR009057">
    <property type="entry name" value="Homeodomain-like_sf"/>
</dbReference>
<accession>A0ABM9UQX7</accession>
<gene>
    <name evidence="5" type="primary">rhaS_1</name>
    <name evidence="5" type="ORF">ERS852473_01328</name>
</gene>
<keyword evidence="1" id="KW-0805">Transcription regulation</keyword>
<comment type="caution">
    <text evidence="5">The sequence shown here is derived from an EMBL/GenBank/DDBJ whole genome shotgun (WGS) entry which is preliminary data.</text>
</comment>
<organism evidence="5 6">
    <name type="scientific">Sarcina ventriculi</name>
    <name type="common">Clostridium ventriculi</name>
    <dbReference type="NCBI Taxonomy" id="1267"/>
    <lineage>
        <taxon>Bacteria</taxon>
        <taxon>Bacillati</taxon>
        <taxon>Bacillota</taxon>
        <taxon>Clostridia</taxon>
        <taxon>Eubacteriales</taxon>
        <taxon>Clostridiaceae</taxon>
        <taxon>Sarcina</taxon>
    </lineage>
</organism>
<dbReference type="InterPro" id="IPR020449">
    <property type="entry name" value="Tscrpt_reg_AraC-type_HTH"/>
</dbReference>
<name>A0ABM9UQX7_SARVE</name>
<dbReference type="PROSITE" id="PS00041">
    <property type="entry name" value="HTH_ARAC_FAMILY_1"/>
    <property type="match status" value="1"/>
</dbReference>
<evidence type="ECO:0000256" key="2">
    <source>
        <dbReference type="ARBA" id="ARBA00023125"/>
    </source>
</evidence>
<dbReference type="PROSITE" id="PS01124">
    <property type="entry name" value="HTH_ARAC_FAMILY_2"/>
    <property type="match status" value="1"/>
</dbReference>
<dbReference type="InterPro" id="IPR009594">
    <property type="entry name" value="Tscrpt_reg_HTH_AraC_N"/>
</dbReference>
<protein>
    <submittedName>
        <fullName evidence="5">L-rhamnose operon regulatory protein rhaS</fullName>
    </submittedName>
</protein>
<evidence type="ECO:0000256" key="1">
    <source>
        <dbReference type="ARBA" id="ARBA00023015"/>
    </source>
</evidence>
<keyword evidence="3" id="KW-0804">Transcription</keyword>
<evidence type="ECO:0000313" key="6">
    <source>
        <dbReference type="Proteomes" id="UP000095488"/>
    </source>
</evidence>
<dbReference type="PANTHER" id="PTHR43280">
    <property type="entry name" value="ARAC-FAMILY TRANSCRIPTIONAL REGULATOR"/>
    <property type="match status" value="1"/>
</dbReference>
<dbReference type="EMBL" id="CYZR01000004">
    <property type="protein sequence ID" value="CUN88556.1"/>
    <property type="molecule type" value="Genomic_DNA"/>
</dbReference>
<evidence type="ECO:0000313" key="5">
    <source>
        <dbReference type="EMBL" id="CUN88556.1"/>
    </source>
</evidence>
<dbReference type="Proteomes" id="UP000095488">
    <property type="component" value="Unassembled WGS sequence"/>
</dbReference>